<reference evidence="6 7" key="1">
    <citation type="submission" date="2019-04" db="EMBL/GenBank/DDBJ databases">
        <title>Draft genome of the big-headed turtle Platysternon megacephalum.</title>
        <authorList>
            <person name="Gong S."/>
        </authorList>
    </citation>
    <scope>NUCLEOTIDE SEQUENCE [LARGE SCALE GENOMIC DNA]</scope>
    <source>
        <strain evidence="6">DO16091913</strain>
        <tissue evidence="6">Muscle</tissue>
    </source>
</reference>
<evidence type="ECO:0000256" key="4">
    <source>
        <dbReference type="SAM" id="MobiDB-lite"/>
    </source>
</evidence>
<evidence type="ECO:0000313" key="7">
    <source>
        <dbReference type="Proteomes" id="UP000297703"/>
    </source>
</evidence>
<protein>
    <submittedName>
        <fullName evidence="6">Thioredoxin-like 1-1, chloroplastic</fullName>
    </submittedName>
</protein>
<evidence type="ECO:0000313" key="6">
    <source>
        <dbReference type="EMBL" id="TFJ95673.1"/>
    </source>
</evidence>
<dbReference type="PANTHER" id="PTHR46393">
    <property type="entry name" value="SUSHI DOMAIN-CONTAINING PROTEIN"/>
    <property type="match status" value="1"/>
</dbReference>
<evidence type="ECO:0000256" key="3">
    <source>
        <dbReference type="ARBA" id="ARBA00023180"/>
    </source>
</evidence>
<feature type="region of interest" description="Disordered" evidence="4">
    <location>
        <begin position="77"/>
        <end position="98"/>
    </location>
</feature>
<name>A0A4D9DL74_9SAUR</name>
<dbReference type="InterPro" id="IPR036465">
    <property type="entry name" value="vWFA_dom_sf"/>
</dbReference>
<dbReference type="Pfam" id="PF00092">
    <property type="entry name" value="VWA"/>
    <property type="match status" value="1"/>
</dbReference>
<proteinExistence type="predicted"/>
<keyword evidence="1" id="KW-0768">Sushi</keyword>
<dbReference type="SUPFAM" id="SSF53300">
    <property type="entry name" value="vWA-like"/>
    <property type="match status" value="1"/>
</dbReference>
<reference evidence="6 7" key="2">
    <citation type="submission" date="2019-04" db="EMBL/GenBank/DDBJ databases">
        <title>The genome sequence of big-headed turtle.</title>
        <authorList>
            <person name="Gong S."/>
        </authorList>
    </citation>
    <scope>NUCLEOTIDE SEQUENCE [LARGE SCALE GENOMIC DNA]</scope>
    <source>
        <strain evidence="6">DO16091913</strain>
        <tissue evidence="6">Muscle</tissue>
    </source>
</reference>
<dbReference type="PANTHER" id="PTHR46393:SF1">
    <property type="entry name" value="COMPLEMENT FACTOR B"/>
    <property type="match status" value="1"/>
</dbReference>
<keyword evidence="3" id="KW-0325">Glycoprotein</keyword>
<dbReference type="GO" id="GO:0070062">
    <property type="term" value="C:extracellular exosome"/>
    <property type="evidence" value="ECO:0007669"/>
    <property type="project" value="TreeGrafter"/>
</dbReference>
<keyword evidence="2" id="KW-0677">Repeat</keyword>
<dbReference type="PROSITE" id="PS50234">
    <property type="entry name" value="VWFA"/>
    <property type="match status" value="1"/>
</dbReference>
<evidence type="ECO:0000259" key="5">
    <source>
        <dbReference type="PROSITE" id="PS50234"/>
    </source>
</evidence>
<dbReference type="GO" id="GO:0006956">
    <property type="term" value="P:complement activation"/>
    <property type="evidence" value="ECO:0007669"/>
    <property type="project" value="TreeGrafter"/>
</dbReference>
<dbReference type="EMBL" id="QXTE01002529">
    <property type="protein sequence ID" value="TFJ95673.1"/>
    <property type="molecule type" value="Genomic_DNA"/>
</dbReference>
<dbReference type="Proteomes" id="UP000297703">
    <property type="component" value="Unassembled WGS sequence"/>
</dbReference>
<accession>A0A4D9DL74</accession>
<dbReference type="STRING" id="55544.A0A4D9DL74"/>
<keyword evidence="7" id="KW-1185">Reference proteome</keyword>
<feature type="domain" description="VWFA" evidence="5">
    <location>
        <begin position="2"/>
        <end position="76"/>
    </location>
</feature>
<dbReference type="OrthoDB" id="6127264at2759"/>
<gene>
    <name evidence="6" type="ORF">DR999_PMT22678</name>
</gene>
<evidence type="ECO:0000256" key="1">
    <source>
        <dbReference type="ARBA" id="ARBA00022659"/>
    </source>
</evidence>
<dbReference type="InterPro" id="IPR002035">
    <property type="entry name" value="VWF_A"/>
</dbReference>
<dbReference type="GO" id="GO:0009617">
    <property type="term" value="P:response to bacterium"/>
    <property type="evidence" value="ECO:0007669"/>
    <property type="project" value="TreeGrafter"/>
</dbReference>
<dbReference type="Gene3D" id="3.40.50.410">
    <property type="entry name" value="von Willebrand factor, type A domain"/>
    <property type="match status" value="1"/>
</dbReference>
<dbReference type="AlphaFoldDB" id="A0A4D9DL74"/>
<comment type="caution">
    <text evidence="6">The sequence shown here is derived from an EMBL/GenBank/DDBJ whole genome shotgun (WGS) entry which is preliminary data.</text>
</comment>
<evidence type="ECO:0000256" key="2">
    <source>
        <dbReference type="ARBA" id="ARBA00022737"/>
    </source>
</evidence>
<sequence length="98" mass="10764">MNIYLVIDASDSVGEGNFSRARDVLVQLIEKISSYGVSPRYGVLTFATDPNVVVSTGNPESSDADWVSTKLGELKYDRKEEAGAETREHQERGQEIGL</sequence>
<organism evidence="6 7">
    <name type="scientific">Platysternon megacephalum</name>
    <name type="common">big-headed turtle</name>
    <dbReference type="NCBI Taxonomy" id="55544"/>
    <lineage>
        <taxon>Eukaryota</taxon>
        <taxon>Metazoa</taxon>
        <taxon>Chordata</taxon>
        <taxon>Craniata</taxon>
        <taxon>Vertebrata</taxon>
        <taxon>Euteleostomi</taxon>
        <taxon>Archelosauria</taxon>
        <taxon>Testudinata</taxon>
        <taxon>Testudines</taxon>
        <taxon>Cryptodira</taxon>
        <taxon>Durocryptodira</taxon>
        <taxon>Testudinoidea</taxon>
        <taxon>Platysternidae</taxon>
        <taxon>Platysternon</taxon>
    </lineage>
</organism>